<feature type="region of interest" description="Disordered" evidence="2">
    <location>
        <begin position="1"/>
        <end position="22"/>
    </location>
</feature>
<accession>A0A5C5G618</accession>
<keyword evidence="6" id="KW-1185">Reference proteome</keyword>
<protein>
    <recommendedName>
        <fullName evidence="7">Rho-GAP domain-containing protein</fullName>
    </recommendedName>
</protein>
<dbReference type="Pfam" id="PF00620">
    <property type="entry name" value="RhoGAP"/>
    <property type="match status" value="1"/>
</dbReference>
<keyword evidence="1" id="KW-0175">Coiled coil</keyword>
<dbReference type="OrthoDB" id="2155291at2759"/>
<dbReference type="InterPro" id="IPR027267">
    <property type="entry name" value="AH/BAR_dom_sf"/>
</dbReference>
<evidence type="ECO:0000313" key="6">
    <source>
        <dbReference type="Proteomes" id="UP000311382"/>
    </source>
</evidence>
<feature type="compositionally biased region" description="Low complexity" evidence="2">
    <location>
        <begin position="840"/>
        <end position="869"/>
    </location>
</feature>
<organism evidence="5 6">
    <name type="scientific">Rhodotorula diobovata</name>
    <dbReference type="NCBI Taxonomy" id="5288"/>
    <lineage>
        <taxon>Eukaryota</taxon>
        <taxon>Fungi</taxon>
        <taxon>Dikarya</taxon>
        <taxon>Basidiomycota</taxon>
        <taxon>Pucciniomycotina</taxon>
        <taxon>Microbotryomycetes</taxon>
        <taxon>Sporidiobolales</taxon>
        <taxon>Sporidiobolaceae</taxon>
        <taxon>Rhodotorula</taxon>
    </lineage>
</organism>
<evidence type="ECO:0008006" key="7">
    <source>
        <dbReference type="Google" id="ProtNLM"/>
    </source>
</evidence>
<sequence length="906" mass="97255">MGESNDTAEQQPAPRPTLPPTFSNSFWSADYRTGFTSLFDALDASLVQSEEVLAHVLSRKNAEELIADNLLPPALRKDGFAADDGGSLRIGFEALLTQSVNEGRARQALADDLQRSILTPFSAWSLSHAGRVRSSRAQVETALTAWERKRAQVDHLKATYDDACRIAAQVEDEVNFSRAQGELGTVPGAGGRPARLPPRPDEVDDTGAPASAAASQGATGVISALGRAFSTRRTGASPRAQRTTRRRGVPKDDQSESGDDETLREEPEDGDDDEGPETPAALKEARDKALKVWEERAPEVKRRLNNLLSTVVGPQNLEERLHKALREVSAAEERYKPAVDELDALRLALEETLAANFAYVQRLESDRLRAAASVLKQFHASIAALPKLIDGSLERVGQTLELVRPENDLKGLMERRRTGPFHPAPVLYTSHYSEPALATFGIDLRKFDETNPERETKPVPPVLEVLLREIEKKGEAAEDAERRKAWLYEVPLGAQHALRSILNNPSTVALPPSDLAALLAPFDLPVLCATVKLWLLELEVPVVTYAAYDELRALYPRRTAGEGEVEAGKVAEVVGKLPKVHFEVLHALVDHLSRLISSTSTPEPLPTYVHKLALSLSRPLLRPQTETALTLDDRFPAVFLSTLFSSSSELFTAASDVAKKHRDERYRPRRQRTKPIDQRVRRSALGLGAQESVDLGRAEEVLKLQQQHKEGSAAALSVQTQGTVLGVPSQPQEGHDGAFAASPMAATADDLPSAPAPSAPAAEDEGEGETEAERAAKQADEAQEERRGAASPTGTGGPTEEAFVPPSGDSAGPTEPSFTPPAPSAPVPAAGRADDSQDEPATPASAPAPAAPTTTSTAGDEPLSSSSSLKRASGTGRLRGARAPRPPSQVMARVAAFEGAPPGEGK</sequence>
<dbReference type="STRING" id="5288.A0A5C5G618"/>
<feature type="compositionally biased region" description="Polar residues" evidence="2">
    <location>
        <begin position="1"/>
        <end position="10"/>
    </location>
</feature>
<dbReference type="EMBL" id="SOZI01000008">
    <property type="protein sequence ID" value="TNY23812.1"/>
    <property type="molecule type" value="Genomic_DNA"/>
</dbReference>
<dbReference type="GO" id="GO:0007010">
    <property type="term" value="P:cytoskeleton organization"/>
    <property type="evidence" value="ECO:0007669"/>
    <property type="project" value="TreeGrafter"/>
</dbReference>
<gene>
    <name evidence="5" type="ORF">DMC30DRAFT_413929</name>
</gene>
<feature type="region of interest" description="Disordered" evidence="2">
    <location>
        <begin position="660"/>
        <end position="685"/>
    </location>
</feature>
<feature type="compositionally biased region" description="Basic and acidic residues" evidence="2">
    <location>
        <begin position="771"/>
        <end position="788"/>
    </location>
</feature>
<feature type="domain" description="F-BAR" evidence="4">
    <location>
        <begin position="20"/>
        <end position="408"/>
    </location>
</feature>
<dbReference type="GO" id="GO:0000935">
    <property type="term" value="C:division septum"/>
    <property type="evidence" value="ECO:0007669"/>
    <property type="project" value="TreeGrafter"/>
</dbReference>
<proteinExistence type="predicted"/>
<dbReference type="SUPFAM" id="SSF48350">
    <property type="entry name" value="GTPase activation domain, GAP"/>
    <property type="match status" value="1"/>
</dbReference>
<dbReference type="GO" id="GO:0005886">
    <property type="term" value="C:plasma membrane"/>
    <property type="evidence" value="ECO:0007669"/>
    <property type="project" value="TreeGrafter"/>
</dbReference>
<feature type="region of interest" description="Disordered" evidence="2">
    <location>
        <begin position="748"/>
        <end position="890"/>
    </location>
</feature>
<name>A0A5C5G618_9BASI</name>
<comment type="caution">
    <text evidence="5">The sequence shown here is derived from an EMBL/GenBank/DDBJ whole genome shotgun (WGS) entry which is preliminary data.</text>
</comment>
<feature type="compositionally biased region" description="Low complexity" evidence="2">
    <location>
        <begin position="206"/>
        <end position="220"/>
    </location>
</feature>
<dbReference type="AlphaFoldDB" id="A0A5C5G618"/>
<dbReference type="InterPro" id="IPR008936">
    <property type="entry name" value="Rho_GTPase_activation_prot"/>
</dbReference>
<evidence type="ECO:0000256" key="1">
    <source>
        <dbReference type="PROSITE-ProRule" id="PRU01077"/>
    </source>
</evidence>
<dbReference type="PANTHER" id="PTHR23065">
    <property type="entry name" value="PROLINE-SERINE-THREONINE PHOSPHATASE INTERACTING PROTEIN 1"/>
    <property type="match status" value="1"/>
</dbReference>
<dbReference type="PROSITE" id="PS51741">
    <property type="entry name" value="F_BAR"/>
    <property type="match status" value="1"/>
</dbReference>
<evidence type="ECO:0000313" key="5">
    <source>
        <dbReference type="EMBL" id="TNY23812.1"/>
    </source>
</evidence>
<dbReference type="SMART" id="SM00324">
    <property type="entry name" value="RhoGAP"/>
    <property type="match status" value="1"/>
</dbReference>
<dbReference type="InterPro" id="IPR000198">
    <property type="entry name" value="RhoGAP_dom"/>
</dbReference>
<dbReference type="GO" id="GO:0005096">
    <property type="term" value="F:GTPase activator activity"/>
    <property type="evidence" value="ECO:0007669"/>
    <property type="project" value="TreeGrafter"/>
</dbReference>
<dbReference type="PANTHER" id="PTHR23065:SF17">
    <property type="entry name" value="RHO-GTPASE-ACTIVATING PROTEIN RGD2"/>
    <property type="match status" value="1"/>
</dbReference>
<dbReference type="PROSITE" id="PS50238">
    <property type="entry name" value="RHOGAP"/>
    <property type="match status" value="1"/>
</dbReference>
<feature type="domain" description="Rho-GAP" evidence="3">
    <location>
        <begin position="442"/>
        <end position="651"/>
    </location>
</feature>
<dbReference type="Gene3D" id="1.10.555.10">
    <property type="entry name" value="Rho GTPase activation protein"/>
    <property type="match status" value="1"/>
</dbReference>
<dbReference type="InterPro" id="IPR031160">
    <property type="entry name" value="F_BAR_dom"/>
</dbReference>
<feature type="region of interest" description="Disordered" evidence="2">
    <location>
        <begin position="179"/>
        <end position="279"/>
    </location>
</feature>
<dbReference type="GO" id="GO:0005737">
    <property type="term" value="C:cytoplasm"/>
    <property type="evidence" value="ECO:0007669"/>
    <property type="project" value="TreeGrafter"/>
</dbReference>
<feature type="compositionally biased region" description="Acidic residues" evidence="2">
    <location>
        <begin position="255"/>
        <end position="276"/>
    </location>
</feature>
<dbReference type="SUPFAM" id="SSF103657">
    <property type="entry name" value="BAR/IMD domain-like"/>
    <property type="match status" value="1"/>
</dbReference>
<reference evidence="5 6" key="1">
    <citation type="submission" date="2019-03" db="EMBL/GenBank/DDBJ databases">
        <title>Rhodosporidium diobovatum UCD-FST 08-225 genome sequencing, assembly, and annotation.</title>
        <authorList>
            <person name="Fakankun I.U."/>
            <person name="Fristensky B."/>
            <person name="Levin D.B."/>
        </authorList>
    </citation>
    <scope>NUCLEOTIDE SEQUENCE [LARGE SCALE GENOMIC DNA]</scope>
    <source>
        <strain evidence="5 6">UCD-FST 08-225</strain>
    </source>
</reference>
<dbReference type="Proteomes" id="UP000311382">
    <property type="component" value="Unassembled WGS sequence"/>
</dbReference>
<dbReference type="Gene3D" id="1.20.1270.60">
    <property type="entry name" value="Arfaptin homology (AH) domain/BAR domain"/>
    <property type="match status" value="2"/>
</dbReference>
<dbReference type="GO" id="GO:0007264">
    <property type="term" value="P:small GTPase-mediated signal transduction"/>
    <property type="evidence" value="ECO:0007669"/>
    <property type="project" value="TreeGrafter"/>
</dbReference>
<evidence type="ECO:0000259" key="4">
    <source>
        <dbReference type="PROSITE" id="PS51741"/>
    </source>
</evidence>
<evidence type="ECO:0000256" key="2">
    <source>
        <dbReference type="SAM" id="MobiDB-lite"/>
    </source>
</evidence>
<evidence type="ECO:0000259" key="3">
    <source>
        <dbReference type="PROSITE" id="PS50238"/>
    </source>
</evidence>